<dbReference type="SUPFAM" id="SSF54403">
    <property type="entry name" value="Cystatin/monellin"/>
    <property type="match status" value="6"/>
</dbReference>
<proteinExistence type="evidence at transcript level"/>
<dbReference type="SMART" id="SM00043">
    <property type="entry name" value="CY"/>
    <property type="match status" value="6"/>
</dbReference>
<feature type="domain" description="Cystatin" evidence="6">
    <location>
        <begin position="483"/>
        <end position="592"/>
    </location>
</feature>
<evidence type="ECO:0000259" key="6">
    <source>
        <dbReference type="SMART" id="SM00043"/>
    </source>
</evidence>
<evidence type="ECO:0000256" key="2">
    <source>
        <dbReference type="ARBA" id="ARBA00022690"/>
    </source>
</evidence>
<evidence type="ECO:0000256" key="4">
    <source>
        <dbReference type="ARBA" id="ARBA00023157"/>
    </source>
</evidence>
<feature type="domain" description="Cystatin" evidence="6">
    <location>
        <begin position="670"/>
        <end position="779"/>
    </location>
</feature>
<dbReference type="InterPro" id="IPR046350">
    <property type="entry name" value="Cystatin_sf"/>
</dbReference>
<evidence type="ECO:0000256" key="1">
    <source>
        <dbReference type="ARBA" id="ARBA00009403"/>
    </source>
</evidence>
<comment type="similarity">
    <text evidence="1">Belongs to the cystatin family.</text>
</comment>
<dbReference type="PANTHER" id="PTHR46186">
    <property type="entry name" value="CYSTATIN"/>
    <property type="match status" value="1"/>
</dbReference>
<sequence>MCPRDTQRDHYICAVHVVHNPNQIATLEVVPIRDSSDENEIHCEKRRSVEEELVVPVRAPCLGCPQPAPLNDPVILDIADFALKEYDRTADEDDLHMILRLVKAQTQVVAGVKYYLTVELAETECKKTLIGVDVNRTFCSQDLNEETKICDLHIVDQPWVPARDLVAAQCYDKDNYPATTQDEFIVPVAVGGSFAAVPSATGFQARTSVFGGQAPVQLDENSRAIAQMVVAEYNRREDDREYYKLMKVHEATPLDASGTYHIVVEMAETNCNKFDPSTGNGEHCIENPREEREVCSAQVHEQAPGNRRILSMSCEDLDDYLRDRLMPTLNSFDIMDHPFLSSQGSSSSGNPVPTSDPRVQEVAAFVLDQYNLRGDEDELYVLTNIVSAHTQDAGGMTKYLLELEAAETQCKKYLPVTDPSRCHIDHGEEREICQAEVNVPADPSQPKTLTRLYCDERDDYYTNKLKGKIFSGAALHPDGSASTLGGTWVAASVNDSSIRKLGHLIADEFDFRSDEDNLFIFSKLMKAQKMVTSGLKYHLVVELLETVCPKYKRRIDKTRCVPDIGEDPVMCEANILIQPWLSKQQVTNLRCADRDDFHEGDDSVEVLLPLVHPSAHARPVFKSHFVVRTSDESIESNERFYHPSGGRNHHHDTEEEDDSEELPNFRGRRGIPGGYQQADKTSPKVKEIADFAIKSMDELSEDPRVRIVKAVEKAETQVVAGVNYRLILTVHWTTCLKADEVEDLSSCPSDPNEVPITCTVIVYDVPWTNTRRVTEAACNPVGASDAPAKRSRRALLGGFSEADVNDAKIKEIGNFAVQAMDSTSSDRHIRRVEEILSASKQVVAGFNYRLNIKIYWTTCLKEDHLEDISGCERDPSRPYQTCEVVVYEKPWANHIELKSASCN</sequence>
<feature type="region of interest" description="Disordered" evidence="5">
    <location>
        <begin position="636"/>
        <end position="682"/>
    </location>
</feature>
<keyword evidence="3" id="KW-0789">Thiol protease inhibitor</keyword>
<reference evidence="7" key="1">
    <citation type="submission" date="2017-10" db="EMBL/GenBank/DDBJ databases">
        <title>Molecular cloning and initial function analysis of cystatin gene in Macrobrachium nipponense.</title>
        <authorList>
            <person name="Jiang H."/>
            <person name="Liu X."/>
        </authorList>
    </citation>
    <scope>NUCLEOTIDE SEQUENCE</scope>
</reference>
<dbReference type="Pfam" id="PF00031">
    <property type="entry name" value="Cystatin"/>
    <property type="match status" value="5"/>
</dbReference>
<dbReference type="GO" id="GO:0004869">
    <property type="term" value="F:cysteine-type endopeptidase inhibitor activity"/>
    <property type="evidence" value="ECO:0007669"/>
    <property type="project" value="UniProtKB-KW"/>
</dbReference>
<feature type="domain" description="Cystatin" evidence="6">
    <location>
        <begin position="346"/>
        <end position="455"/>
    </location>
</feature>
<feature type="domain" description="Cystatin" evidence="6">
    <location>
        <begin position="60"/>
        <end position="171"/>
    </location>
</feature>
<dbReference type="InterPro" id="IPR000010">
    <property type="entry name" value="Cystatin_dom"/>
</dbReference>
<dbReference type="GO" id="GO:0005615">
    <property type="term" value="C:extracellular space"/>
    <property type="evidence" value="ECO:0007669"/>
    <property type="project" value="TreeGrafter"/>
</dbReference>
<gene>
    <name evidence="7" type="primary">CST-3</name>
</gene>
<dbReference type="AlphaFoldDB" id="A0A346RRD8"/>
<evidence type="ECO:0000256" key="5">
    <source>
        <dbReference type="SAM" id="MobiDB-lite"/>
    </source>
</evidence>
<keyword evidence="4" id="KW-1015">Disulfide bond</keyword>
<dbReference type="FunFam" id="3.10.450.10:FF:000004">
    <property type="entry name" value="Cystatin C"/>
    <property type="match status" value="2"/>
</dbReference>
<evidence type="ECO:0000256" key="3">
    <source>
        <dbReference type="ARBA" id="ARBA00022704"/>
    </source>
</evidence>
<dbReference type="PANTHER" id="PTHR46186:SF2">
    <property type="entry name" value="CYSTATIN"/>
    <property type="match status" value="1"/>
</dbReference>
<protein>
    <submittedName>
        <fullName evidence="7">Cystatin</fullName>
    </submittedName>
</protein>
<accession>A0A346RRD8</accession>
<dbReference type="GO" id="GO:0031982">
    <property type="term" value="C:vesicle"/>
    <property type="evidence" value="ECO:0007669"/>
    <property type="project" value="TreeGrafter"/>
</dbReference>
<dbReference type="EMBL" id="MG049914">
    <property type="protein sequence ID" value="AXS76129.1"/>
    <property type="molecule type" value="mRNA"/>
</dbReference>
<feature type="domain" description="Cystatin" evidence="6">
    <location>
        <begin position="794"/>
        <end position="903"/>
    </location>
</feature>
<feature type="domain" description="Cystatin" evidence="6">
    <location>
        <begin position="208"/>
        <end position="315"/>
    </location>
</feature>
<dbReference type="CDD" id="cd00042">
    <property type="entry name" value="CY"/>
    <property type="match status" value="6"/>
</dbReference>
<keyword evidence="2" id="KW-0646">Protease inhibitor</keyword>
<dbReference type="GO" id="GO:0005737">
    <property type="term" value="C:cytoplasm"/>
    <property type="evidence" value="ECO:0007669"/>
    <property type="project" value="TreeGrafter"/>
</dbReference>
<organism evidence="7">
    <name type="scientific">Macrobrachium nipponense</name>
    <name type="common">Oriental river shrimp</name>
    <name type="synonym">Palaemon nipponensis</name>
    <dbReference type="NCBI Taxonomy" id="159736"/>
    <lineage>
        <taxon>Eukaryota</taxon>
        <taxon>Metazoa</taxon>
        <taxon>Ecdysozoa</taxon>
        <taxon>Arthropoda</taxon>
        <taxon>Crustacea</taxon>
        <taxon>Multicrustacea</taxon>
        <taxon>Malacostraca</taxon>
        <taxon>Eumalacostraca</taxon>
        <taxon>Eucarida</taxon>
        <taxon>Decapoda</taxon>
        <taxon>Pleocyemata</taxon>
        <taxon>Caridea</taxon>
        <taxon>Palaemonoidea</taxon>
        <taxon>Palaemonidae</taxon>
        <taxon>Macrobrachium</taxon>
    </lineage>
</organism>
<evidence type="ECO:0000313" key="7">
    <source>
        <dbReference type="EMBL" id="AXS76129.1"/>
    </source>
</evidence>
<dbReference type="InterPro" id="IPR018073">
    <property type="entry name" value="Prot_inh_cystat_CS"/>
</dbReference>
<dbReference type="Gene3D" id="3.10.450.10">
    <property type="match status" value="6"/>
</dbReference>
<dbReference type="PROSITE" id="PS00287">
    <property type="entry name" value="CYSTATIN"/>
    <property type="match status" value="2"/>
</dbReference>
<name>A0A346RRD8_MACNP</name>